<keyword evidence="3" id="KW-1185">Reference proteome</keyword>
<dbReference type="InterPro" id="IPR036397">
    <property type="entry name" value="RNaseH_sf"/>
</dbReference>
<feature type="domain" description="RNase H type-1" evidence="1">
    <location>
        <begin position="72"/>
        <end position="195"/>
    </location>
</feature>
<organism evidence="2 3">
    <name type="scientific">Dipteronia sinensis</name>
    <dbReference type="NCBI Taxonomy" id="43782"/>
    <lineage>
        <taxon>Eukaryota</taxon>
        <taxon>Viridiplantae</taxon>
        <taxon>Streptophyta</taxon>
        <taxon>Embryophyta</taxon>
        <taxon>Tracheophyta</taxon>
        <taxon>Spermatophyta</taxon>
        <taxon>Magnoliopsida</taxon>
        <taxon>eudicotyledons</taxon>
        <taxon>Gunneridae</taxon>
        <taxon>Pentapetalae</taxon>
        <taxon>rosids</taxon>
        <taxon>malvids</taxon>
        <taxon>Sapindales</taxon>
        <taxon>Sapindaceae</taxon>
        <taxon>Hippocastanoideae</taxon>
        <taxon>Acereae</taxon>
        <taxon>Dipteronia</taxon>
    </lineage>
</organism>
<dbReference type="GO" id="GO:0003676">
    <property type="term" value="F:nucleic acid binding"/>
    <property type="evidence" value="ECO:0007669"/>
    <property type="project" value="InterPro"/>
</dbReference>
<accession>A0AAE0B834</accession>
<reference evidence="2" key="1">
    <citation type="journal article" date="2023" name="Plant J.">
        <title>Genome sequences and population genomics provide insights into the demographic history, inbreeding, and mutation load of two 'living fossil' tree species of Dipteronia.</title>
        <authorList>
            <person name="Feng Y."/>
            <person name="Comes H.P."/>
            <person name="Chen J."/>
            <person name="Zhu S."/>
            <person name="Lu R."/>
            <person name="Zhang X."/>
            <person name="Li P."/>
            <person name="Qiu J."/>
            <person name="Olsen K.M."/>
            <person name="Qiu Y."/>
        </authorList>
    </citation>
    <scope>NUCLEOTIDE SEQUENCE</scope>
    <source>
        <strain evidence="2">NBL</strain>
    </source>
</reference>
<dbReference type="InterPro" id="IPR002156">
    <property type="entry name" value="RNaseH_domain"/>
</dbReference>
<comment type="caution">
    <text evidence="2">The sequence shown here is derived from an EMBL/GenBank/DDBJ whole genome shotgun (WGS) entry which is preliminary data.</text>
</comment>
<dbReference type="EMBL" id="JANJYJ010000001">
    <property type="protein sequence ID" value="KAK3231836.1"/>
    <property type="molecule type" value="Genomic_DNA"/>
</dbReference>
<evidence type="ECO:0000313" key="3">
    <source>
        <dbReference type="Proteomes" id="UP001281410"/>
    </source>
</evidence>
<dbReference type="SUPFAM" id="SSF53098">
    <property type="entry name" value="Ribonuclease H-like"/>
    <property type="match status" value="1"/>
</dbReference>
<dbReference type="InterPro" id="IPR053151">
    <property type="entry name" value="RNase_H-like"/>
</dbReference>
<evidence type="ECO:0000259" key="1">
    <source>
        <dbReference type="Pfam" id="PF13456"/>
    </source>
</evidence>
<dbReference type="GO" id="GO:0004523">
    <property type="term" value="F:RNA-DNA hybrid ribonuclease activity"/>
    <property type="evidence" value="ECO:0007669"/>
    <property type="project" value="InterPro"/>
</dbReference>
<dbReference type="Pfam" id="PF13456">
    <property type="entry name" value="RVT_3"/>
    <property type="match status" value="1"/>
</dbReference>
<name>A0AAE0B834_9ROSI</name>
<dbReference type="PANTHER" id="PTHR47723:SF22">
    <property type="entry name" value="RNASE H TYPE-1 DOMAIN-CONTAINING PROTEIN"/>
    <property type="match status" value="1"/>
</dbReference>
<dbReference type="CDD" id="cd06222">
    <property type="entry name" value="RNase_H_like"/>
    <property type="match status" value="1"/>
</dbReference>
<proteinExistence type="predicted"/>
<dbReference type="Proteomes" id="UP001281410">
    <property type="component" value="Unassembled WGS sequence"/>
</dbReference>
<evidence type="ECO:0000313" key="2">
    <source>
        <dbReference type="EMBL" id="KAK3231836.1"/>
    </source>
</evidence>
<dbReference type="Gene3D" id="3.30.420.10">
    <property type="entry name" value="Ribonuclease H-like superfamily/Ribonuclease H"/>
    <property type="match status" value="1"/>
</dbReference>
<dbReference type="InterPro" id="IPR012337">
    <property type="entry name" value="RNaseH-like_sf"/>
</dbReference>
<dbReference type="InterPro" id="IPR044730">
    <property type="entry name" value="RNase_H-like_dom_plant"/>
</dbReference>
<protein>
    <recommendedName>
        <fullName evidence="1">RNase H type-1 domain-containing protein</fullName>
    </recommendedName>
</protein>
<dbReference type="AlphaFoldDB" id="A0AAE0B834"/>
<gene>
    <name evidence="2" type="ORF">Dsin_003717</name>
</gene>
<sequence>MVFKGLTTVVSQAEDMVKFRGFWWFKHFGRGSKLSISIMLLNIKESCLDVNRVKSVKSSEWLPPTGEGLKFNVDGSLRDNPGKAGIEGVLRDSGGKVWGLFSAFVGILDSMSAEILAIQRAAFMCVHSEVLVGKEVDIVSDSKAAVAWVNSEGFCNLRHVDVIYDIRNSLNFLGNTRVIFNSRASNSYANMLAKKGMSAAKSCLLATSSEQSDAFRRRSAIAPPQLRR</sequence>
<dbReference type="PANTHER" id="PTHR47723">
    <property type="entry name" value="OS05G0353850 PROTEIN"/>
    <property type="match status" value="1"/>
</dbReference>